<organismHost>
    <name type="scientific">Culicoides</name>
    <dbReference type="NCBI Taxonomy" id="58271"/>
</organismHost>
<evidence type="ECO:0000313" key="1">
    <source>
        <dbReference type="EMBL" id="ARE59186.1"/>
    </source>
</evidence>
<reference evidence="1" key="1">
    <citation type="submission" date="2016-10" db="EMBL/GenBank/DDBJ databases">
        <title>Complete Genome Analysis of Bovine Ephemeral Fever Virus Isolated in Turkey, 2012.</title>
        <authorList>
            <person name="Abayli H."/>
            <person name="Tonbak S."/>
            <person name="Azkur A.K."/>
            <person name="Isidan H."/>
            <person name="Bulut H."/>
        </authorList>
    </citation>
    <scope>NUCLEOTIDE SEQUENCE</scope>
    <source>
        <strain evidence="1">BEFV/Ad12/TUR</strain>
    </source>
</reference>
<dbReference type="EMBL" id="KY012742">
    <property type="protein sequence ID" value="ARE59186.1"/>
    <property type="molecule type" value="Viral_cRNA"/>
</dbReference>
<organismHost>
    <name type="scientific">Bubalus bubalis</name>
    <name type="common">Domestic water buffalo</name>
    <dbReference type="NCBI Taxonomy" id="89462"/>
</organismHost>
<organismHost>
    <name type="scientific">Bos taurus</name>
    <name type="common">Bovine</name>
    <dbReference type="NCBI Taxonomy" id="9913"/>
</organismHost>
<proteinExistence type="predicted"/>
<sequence>MEIDGRRFARLDEEGKTGHNAKRGSKFWLLQMAQHQRKLVMFGRCEETDID</sequence>
<name>A0A1V0QB90_BEFV</name>
<organismHost>
    <name type="scientific">Syncerus caffer</name>
    <name type="common">African buffalo</name>
    <dbReference type="NCBI Taxonomy" id="9970"/>
</organismHost>
<organism evidence="1">
    <name type="scientific">Bovine ephemeral fever virus</name>
    <name type="common">BEFV</name>
    <dbReference type="NCBI Taxonomy" id="11303"/>
    <lineage>
        <taxon>Viruses</taxon>
        <taxon>Riboviria</taxon>
        <taxon>Orthornavirae</taxon>
        <taxon>Negarnaviricota</taxon>
        <taxon>Haploviricotina</taxon>
        <taxon>Monjiviricetes</taxon>
        <taxon>Mononegavirales</taxon>
        <taxon>Rhabdoviridae</taxon>
        <taxon>Alpharhabdovirinae</taxon>
        <taxon>Ephemerovirus</taxon>
        <taxon>Ephemerovirus febris</taxon>
    </lineage>
</organism>
<accession>A0A1V0QB90</accession>
<protein>
    <submittedName>
        <fullName evidence="1">Alpha 3 protein</fullName>
    </submittedName>
</protein>